<dbReference type="OrthoDB" id="3577946at2"/>
<dbReference type="STRING" id="1123024.GCA_000423625_04821"/>
<comment type="caution">
    <text evidence="4">The sequence shown here is derived from an EMBL/GenBank/DDBJ whole genome shotgun (WGS) entry which is preliminary data.</text>
</comment>
<keyword evidence="1 2" id="KW-0129">CBS domain</keyword>
<dbReference type="InterPro" id="IPR046342">
    <property type="entry name" value="CBS_dom_sf"/>
</dbReference>
<dbReference type="Gene3D" id="3.10.580.10">
    <property type="entry name" value="CBS-domain"/>
    <property type="match status" value="2"/>
</dbReference>
<name>A0A511D6H1_9PSEU</name>
<dbReference type="InterPro" id="IPR000644">
    <property type="entry name" value="CBS_dom"/>
</dbReference>
<accession>A0A511D6H1</accession>
<dbReference type="PROSITE" id="PS51371">
    <property type="entry name" value="CBS"/>
    <property type="match status" value="2"/>
</dbReference>
<dbReference type="RefSeq" id="WP_028931930.1">
    <property type="nucleotide sequence ID" value="NZ_AUII01000046.1"/>
</dbReference>
<dbReference type="InterPro" id="IPR051257">
    <property type="entry name" value="Diverse_CBS-Domain"/>
</dbReference>
<dbReference type="Proteomes" id="UP000321328">
    <property type="component" value="Unassembled WGS sequence"/>
</dbReference>
<proteinExistence type="predicted"/>
<dbReference type="SUPFAM" id="SSF54631">
    <property type="entry name" value="CBS-domain pair"/>
    <property type="match status" value="1"/>
</dbReference>
<gene>
    <name evidence="4" type="ORF">PA7_42260</name>
</gene>
<evidence type="ECO:0000313" key="5">
    <source>
        <dbReference type="Proteomes" id="UP000321328"/>
    </source>
</evidence>
<sequence length="150" mass="15939">MSAYRTRLGAPPQNLDDDPPLSVLMTRQLVGVTSDTDALVALRLMARNGVRHLPVIDGTDCRGLVLERDLLAHIPASMARFPAAPPLVTTFCRAAPVLRATDHRSTAAERMQATGVDAVLVTEGERLVGLVTATDLIRSLAEAAAPRPPG</sequence>
<organism evidence="4 5">
    <name type="scientific">Pseudonocardia asaccharolytica DSM 44247 = NBRC 16224</name>
    <dbReference type="NCBI Taxonomy" id="1123024"/>
    <lineage>
        <taxon>Bacteria</taxon>
        <taxon>Bacillati</taxon>
        <taxon>Actinomycetota</taxon>
        <taxon>Actinomycetes</taxon>
        <taxon>Pseudonocardiales</taxon>
        <taxon>Pseudonocardiaceae</taxon>
        <taxon>Pseudonocardia</taxon>
    </lineage>
</organism>
<protein>
    <recommendedName>
        <fullName evidence="3">CBS domain-containing protein</fullName>
    </recommendedName>
</protein>
<evidence type="ECO:0000259" key="3">
    <source>
        <dbReference type="PROSITE" id="PS51371"/>
    </source>
</evidence>
<evidence type="ECO:0000256" key="2">
    <source>
        <dbReference type="PROSITE-ProRule" id="PRU00703"/>
    </source>
</evidence>
<dbReference type="AlphaFoldDB" id="A0A511D6H1"/>
<feature type="domain" description="CBS" evidence="3">
    <location>
        <begin position="88"/>
        <end position="147"/>
    </location>
</feature>
<evidence type="ECO:0000313" key="4">
    <source>
        <dbReference type="EMBL" id="GEL20389.1"/>
    </source>
</evidence>
<dbReference type="EMBL" id="BJVI01000069">
    <property type="protein sequence ID" value="GEL20389.1"/>
    <property type="molecule type" value="Genomic_DNA"/>
</dbReference>
<keyword evidence="5" id="KW-1185">Reference proteome</keyword>
<evidence type="ECO:0000256" key="1">
    <source>
        <dbReference type="ARBA" id="ARBA00023122"/>
    </source>
</evidence>
<dbReference type="SMART" id="SM00116">
    <property type="entry name" value="CBS"/>
    <property type="match status" value="2"/>
</dbReference>
<reference evidence="4 5" key="1">
    <citation type="submission" date="2019-07" db="EMBL/GenBank/DDBJ databases">
        <title>Whole genome shotgun sequence of Pseudonocardia asaccharolytica NBRC 16224.</title>
        <authorList>
            <person name="Hosoyama A."/>
            <person name="Uohara A."/>
            <person name="Ohji S."/>
            <person name="Ichikawa N."/>
        </authorList>
    </citation>
    <scope>NUCLEOTIDE SEQUENCE [LARGE SCALE GENOMIC DNA]</scope>
    <source>
        <strain evidence="4 5">NBRC 16224</strain>
    </source>
</reference>
<dbReference type="Pfam" id="PF00571">
    <property type="entry name" value="CBS"/>
    <property type="match status" value="2"/>
</dbReference>
<feature type="domain" description="CBS" evidence="3">
    <location>
        <begin position="25"/>
        <end position="80"/>
    </location>
</feature>
<dbReference type="PANTHER" id="PTHR43080">
    <property type="entry name" value="CBS DOMAIN-CONTAINING PROTEIN CBSX3, MITOCHONDRIAL"/>
    <property type="match status" value="1"/>
</dbReference>
<dbReference type="PANTHER" id="PTHR43080:SF2">
    <property type="entry name" value="CBS DOMAIN-CONTAINING PROTEIN"/>
    <property type="match status" value="1"/>
</dbReference>